<dbReference type="PANTHER" id="PTHR37451">
    <property type="entry name" value="MARVEL DOMAIN"/>
    <property type="match status" value="1"/>
</dbReference>
<sequence>MENDGRYSRQRAGGREHIPLYPKGFIALRIVQLALAVMVTGLCAFGISVAPIDGNCLMIFVSLSTMVVTVWLIVAEFSSPRAYNYWAVLALDIFLLFFWLCSFALLAAQAGYLFGSSYYYYGRYYSSGISDVGVIFSACMAAAAGIGGLEFALFITSLSIHGAMLHRHRKAGLHCNPVDVRAAPVFAGNAVPEKDGVQVAANQVFRPAADQTHAQTAPPYARQDTNYVNQMPPQQQQQQQQQQFQQQQVSAPQPAFTPPPVQPQQQSHYPQPSPTPLSATDTGGSFAQAQSELSAAPPMPKVHEAPGEVYRPQ</sequence>
<gene>
    <name evidence="3" type="ORF">LX32DRAFT_173883</name>
</gene>
<evidence type="ECO:0000313" key="3">
    <source>
        <dbReference type="EMBL" id="KAK2022923.1"/>
    </source>
</evidence>
<proteinExistence type="predicted"/>
<comment type="caution">
    <text evidence="3">The sequence shown here is derived from an EMBL/GenBank/DDBJ whole genome shotgun (WGS) entry which is preliminary data.</text>
</comment>
<dbReference type="EMBL" id="MU843020">
    <property type="protein sequence ID" value="KAK2022923.1"/>
    <property type="molecule type" value="Genomic_DNA"/>
</dbReference>
<feature type="transmembrane region" description="Helical" evidence="2">
    <location>
        <begin position="57"/>
        <end position="74"/>
    </location>
</feature>
<keyword evidence="2" id="KW-1133">Transmembrane helix</keyword>
<feature type="transmembrane region" description="Helical" evidence="2">
    <location>
        <begin position="86"/>
        <end position="114"/>
    </location>
</feature>
<dbReference type="AlphaFoldDB" id="A0AAD9H632"/>
<evidence type="ECO:0000256" key="2">
    <source>
        <dbReference type="SAM" id="Phobius"/>
    </source>
</evidence>
<feature type="compositionally biased region" description="Polar residues" evidence="1">
    <location>
        <begin position="277"/>
        <end position="293"/>
    </location>
</feature>
<dbReference type="Proteomes" id="UP001232148">
    <property type="component" value="Unassembled WGS sequence"/>
</dbReference>
<feature type="compositionally biased region" description="Low complexity" evidence="1">
    <location>
        <begin position="234"/>
        <end position="254"/>
    </location>
</feature>
<evidence type="ECO:0000313" key="4">
    <source>
        <dbReference type="Proteomes" id="UP001232148"/>
    </source>
</evidence>
<dbReference type="PANTHER" id="PTHR37451:SF4">
    <property type="entry name" value="MARVEL DOMAIN-CONTAINING PROTEIN"/>
    <property type="match status" value="1"/>
</dbReference>
<feature type="region of interest" description="Disordered" evidence="1">
    <location>
        <begin position="231"/>
        <end position="313"/>
    </location>
</feature>
<reference evidence="3" key="1">
    <citation type="submission" date="2021-06" db="EMBL/GenBank/DDBJ databases">
        <title>Comparative genomics, transcriptomics and evolutionary studies reveal genomic signatures of adaptation to plant cell wall in hemibiotrophic fungi.</title>
        <authorList>
            <consortium name="DOE Joint Genome Institute"/>
            <person name="Baroncelli R."/>
            <person name="Diaz J.F."/>
            <person name="Benocci T."/>
            <person name="Peng M."/>
            <person name="Battaglia E."/>
            <person name="Haridas S."/>
            <person name="Andreopoulos W."/>
            <person name="Labutti K."/>
            <person name="Pangilinan J."/>
            <person name="Floch G.L."/>
            <person name="Makela M.R."/>
            <person name="Henrissat B."/>
            <person name="Grigoriev I.V."/>
            <person name="Crouch J.A."/>
            <person name="De Vries R.P."/>
            <person name="Sukno S.A."/>
            <person name="Thon M.R."/>
        </authorList>
    </citation>
    <scope>NUCLEOTIDE SEQUENCE</scope>
    <source>
        <strain evidence="3">MAFF235873</strain>
    </source>
</reference>
<keyword evidence="2" id="KW-0812">Transmembrane</keyword>
<keyword evidence="2" id="KW-0472">Membrane</keyword>
<evidence type="ECO:0008006" key="5">
    <source>
        <dbReference type="Google" id="ProtNLM"/>
    </source>
</evidence>
<organism evidence="3 4">
    <name type="scientific">Colletotrichum zoysiae</name>
    <dbReference type="NCBI Taxonomy" id="1216348"/>
    <lineage>
        <taxon>Eukaryota</taxon>
        <taxon>Fungi</taxon>
        <taxon>Dikarya</taxon>
        <taxon>Ascomycota</taxon>
        <taxon>Pezizomycotina</taxon>
        <taxon>Sordariomycetes</taxon>
        <taxon>Hypocreomycetidae</taxon>
        <taxon>Glomerellales</taxon>
        <taxon>Glomerellaceae</taxon>
        <taxon>Colletotrichum</taxon>
        <taxon>Colletotrichum graminicola species complex</taxon>
    </lineage>
</organism>
<evidence type="ECO:0000256" key="1">
    <source>
        <dbReference type="SAM" id="MobiDB-lite"/>
    </source>
</evidence>
<feature type="transmembrane region" description="Helical" evidence="2">
    <location>
        <begin position="30"/>
        <end position="51"/>
    </location>
</feature>
<protein>
    <recommendedName>
        <fullName evidence="5">MARVEL domain-containing protein</fullName>
    </recommendedName>
</protein>
<feature type="transmembrane region" description="Helical" evidence="2">
    <location>
        <begin position="134"/>
        <end position="160"/>
    </location>
</feature>
<keyword evidence="4" id="KW-1185">Reference proteome</keyword>
<accession>A0AAD9H632</accession>
<name>A0AAD9H632_9PEZI</name>